<organism evidence="2 3">
    <name type="scientific">Collinsella intestinalis</name>
    <dbReference type="NCBI Taxonomy" id="147207"/>
    <lineage>
        <taxon>Bacteria</taxon>
        <taxon>Bacillati</taxon>
        <taxon>Actinomycetota</taxon>
        <taxon>Coriobacteriia</taxon>
        <taxon>Coriobacteriales</taxon>
        <taxon>Coriobacteriaceae</taxon>
        <taxon>Collinsella</taxon>
    </lineage>
</organism>
<evidence type="ECO:0000313" key="3">
    <source>
        <dbReference type="Proteomes" id="UP000283983"/>
    </source>
</evidence>
<feature type="transmembrane region" description="Helical" evidence="1">
    <location>
        <begin position="242"/>
        <end position="265"/>
    </location>
</feature>
<dbReference type="EMBL" id="QSLJ01000001">
    <property type="protein sequence ID" value="RHF38703.1"/>
    <property type="molecule type" value="Genomic_DNA"/>
</dbReference>
<feature type="transmembrane region" description="Helical" evidence="1">
    <location>
        <begin position="145"/>
        <end position="163"/>
    </location>
</feature>
<feature type="transmembrane region" description="Helical" evidence="1">
    <location>
        <begin position="654"/>
        <end position="672"/>
    </location>
</feature>
<protein>
    <submittedName>
        <fullName evidence="2">DUF2142 domain-containing protein</fullName>
    </submittedName>
</protein>
<dbReference type="AlphaFoldDB" id="A0A414NFW7"/>
<dbReference type="InterPro" id="IPR018674">
    <property type="entry name" value="DUF2142_membrane"/>
</dbReference>
<accession>A0A414NFW7</accession>
<feature type="transmembrane region" description="Helical" evidence="1">
    <location>
        <begin position="42"/>
        <end position="62"/>
    </location>
</feature>
<feature type="transmembrane region" description="Helical" evidence="1">
    <location>
        <begin position="679"/>
        <end position="700"/>
    </location>
</feature>
<evidence type="ECO:0000313" key="2">
    <source>
        <dbReference type="EMBL" id="RHF38703.1"/>
    </source>
</evidence>
<gene>
    <name evidence="2" type="ORF">DW682_03155</name>
</gene>
<comment type="caution">
    <text evidence="2">The sequence shown here is derived from an EMBL/GenBank/DDBJ whole genome shotgun (WGS) entry which is preliminary data.</text>
</comment>
<dbReference type="InParanoid" id="A0A414NFW7"/>
<feature type="transmembrane region" description="Helical" evidence="1">
    <location>
        <begin position="497"/>
        <end position="519"/>
    </location>
</feature>
<keyword evidence="1" id="KW-0812">Transmembrane</keyword>
<sequence>MRLKVRGIGVFAHREDGCSTIFDSKMPMKVADSESGPSLPRVWVLIALFTILLGFAGAFFFLSRGASVAMVVLIASVVLAAAELQTYFQFFCLPKPSFMGMTSRGSFWIALSASFFAAFLLEAGTLIGAPNSTPLELGDWRAKRFFVFFMLSYLLILFALEYVPADISDRFKLYCHNRLRRTLFAFLVAYGSSFILALAVGFLFHRYCALSFWPQLLFWFFLFAAVATGAVHFGFKIISLEFSVMLILLLAGTSIISAIPISNLFSWDDEIHYSNALHLSYFSDAELTSSDLMLMHLFDVQGGHTVDASMGRFPVDGSLTWREDEIDLLTAELDAGYGRGVVATVEGIASSTLSYSMLGYVPSAVGLWLGRLFHFPLSLTFMLGRFANLLCYATVCFFAIRIIPCKKLLMGVLALMPTSVFMAANFAYDPWVISFGFLSVSLIVRSVDSSNPPTSHVVFAILLSFFVGLAPKAVYFPLIGLMFLIPTKGLTPRARRAFYSAVVVLGLVVVASFLAPLVVSNGGGAGDIRGGEGVNSSAQVRYVLGNPVAYASTMLKFLSTSYLTPASFGAATVQWAYLSDLSVAFPWLANVVLIFVFCVALLDSDACSRKIFSVAGAVWALFLVAISLVGICTALYFSFTPVALDWINGVQSRYLLPLVLPLLVFVLNMPYVRRWGRRFVPVAVMVVSVSLLGFTSWMLLFSRLVV</sequence>
<feature type="transmembrane region" description="Helical" evidence="1">
    <location>
        <begin position="457"/>
        <end position="485"/>
    </location>
</feature>
<feature type="transmembrane region" description="Helical" evidence="1">
    <location>
        <begin position="412"/>
        <end position="437"/>
    </location>
</feature>
<dbReference type="Pfam" id="PF09913">
    <property type="entry name" value="DUF2142"/>
    <property type="match status" value="1"/>
</dbReference>
<keyword evidence="3" id="KW-1185">Reference proteome</keyword>
<feature type="transmembrane region" description="Helical" evidence="1">
    <location>
        <begin position="105"/>
        <end position="125"/>
    </location>
</feature>
<keyword evidence="1" id="KW-0472">Membrane</keyword>
<feature type="transmembrane region" description="Helical" evidence="1">
    <location>
        <begin position="377"/>
        <end position="400"/>
    </location>
</feature>
<name>A0A414NFW7_9ACTN</name>
<dbReference type="Proteomes" id="UP000283983">
    <property type="component" value="Unassembled WGS sequence"/>
</dbReference>
<feature type="transmembrane region" description="Helical" evidence="1">
    <location>
        <begin position="614"/>
        <end position="639"/>
    </location>
</feature>
<feature type="transmembrane region" description="Helical" evidence="1">
    <location>
        <begin position="183"/>
        <end position="204"/>
    </location>
</feature>
<reference evidence="2 3" key="1">
    <citation type="submission" date="2018-08" db="EMBL/GenBank/DDBJ databases">
        <title>A genome reference for cultivated species of the human gut microbiota.</title>
        <authorList>
            <person name="Zou Y."/>
            <person name="Xue W."/>
            <person name="Luo G."/>
        </authorList>
    </citation>
    <scope>NUCLEOTIDE SEQUENCE [LARGE SCALE GENOMIC DNA]</scope>
    <source>
        <strain evidence="2 3">AM25-33</strain>
    </source>
</reference>
<keyword evidence="1" id="KW-1133">Transmembrane helix</keyword>
<feature type="transmembrane region" description="Helical" evidence="1">
    <location>
        <begin position="216"/>
        <end position="235"/>
    </location>
</feature>
<evidence type="ECO:0000256" key="1">
    <source>
        <dbReference type="SAM" id="Phobius"/>
    </source>
</evidence>
<feature type="transmembrane region" description="Helical" evidence="1">
    <location>
        <begin position="68"/>
        <end position="93"/>
    </location>
</feature>
<feature type="transmembrane region" description="Helical" evidence="1">
    <location>
        <begin position="584"/>
        <end position="602"/>
    </location>
</feature>
<proteinExistence type="predicted"/>